<accession>A0A6A7ZZ94</accession>
<name>A0A6A7ZZ94_RHIML</name>
<feature type="compositionally biased region" description="Polar residues" evidence="1">
    <location>
        <begin position="22"/>
        <end position="34"/>
    </location>
</feature>
<proteinExistence type="predicted"/>
<feature type="region of interest" description="Disordered" evidence="1">
    <location>
        <begin position="13"/>
        <end position="36"/>
    </location>
</feature>
<gene>
    <name evidence="2" type="ORF">GHK45_32085</name>
</gene>
<protein>
    <submittedName>
        <fullName evidence="2">Uncharacterized protein</fullName>
    </submittedName>
</protein>
<evidence type="ECO:0000313" key="2">
    <source>
        <dbReference type="EMBL" id="MQW08206.1"/>
    </source>
</evidence>
<organism evidence="2">
    <name type="scientific">Rhizobium meliloti</name>
    <name type="common">Ensifer meliloti</name>
    <name type="synonym">Sinorhizobium meliloti</name>
    <dbReference type="NCBI Taxonomy" id="382"/>
    <lineage>
        <taxon>Bacteria</taxon>
        <taxon>Pseudomonadati</taxon>
        <taxon>Pseudomonadota</taxon>
        <taxon>Alphaproteobacteria</taxon>
        <taxon>Hyphomicrobiales</taxon>
        <taxon>Rhizobiaceae</taxon>
        <taxon>Sinorhizobium/Ensifer group</taxon>
        <taxon>Sinorhizobium</taxon>
    </lineage>
</organism>
<dbReference type="AlphaFoldDB" id="A0A6A7ZZ94"/>
<comment type="caution">
    <text evidence="2">The sequence shown here is derived from an EMBL/GenBank/DDBJ whole genome shotgun (WGS) entry which is preliminary data.</text>
</comment>
<dbReference type="RefSeq" id="WP_153318964.1">
    <property type="nucleotide sequence ID" value="NZ_WISP01000208.1"/>
</dbReference>
<reference evidence="2" key="1">
    <citation type="journal article" date="2013" name="Genome Biol.">
        <title>Comparative genomics of the core and accessory genomes of 48 Sinorhizobium strains comprising five genospecies.</title>
        <authorList>
            <person name="Sugawara M."/>
            <person name="Epstein B."/>
            <person name="Badgley B.D."/>
            <person name="Unno T."/>
            <person name="Xu L."/>
            <person name="Reese J."/>
            <person name="Gyaneshwar P."/>
            <person name="Denny R."/>
            <person name="Mudge J."/>
            <person name="Bharti A.K."/>
            <person name="Farmer A.D."/>
            <person name="May G.D."/>
            <person name="Woodward J.E."/>
            <person name="Medigue C."/>
            <person name="Vallenet D."/>
            <person name="Lajus A."/>
            <person name="Rouy Z."/>
            <person name="Martinez-Vaz B."/>
            <person name="Tiffin P."/>
            <person name="Young N.D."/>
            <person name="Sadowsky M.J."/>
        </authorList>
    </citation>
    <scope>NUCLEOTIDE SEQUENCE</scope>
    <source>
        <strain evidence="2">M30</strain>
    </source>
</reference>
<sequence length="147" mass="16588">MVRLLFEEARHAPPLPGDVQSRRNLQPLPSTSTADALPRSGFVLRPQSRFSSLALKGCEPTTRYIARALCKEVAAWALDEETLTELRLKGIKWVGVQVSNNGAIYITHVSNYLDYEMTRQLAVVNSLVQRRYLPLISLSFRDAVPRH</sequence>
<dbReference type="EMBL" id="WISP01000208">
    <property type="protein sequence ID" value="MQW08206.1"/>
    <property type="molecule type" value="Genomic_DNA"/>
</dbReference>
<evidence type="ECO:0000256" key="1">
    <source>
        <dbReference type="SAM" id="MobiDB-lite"/>
    </source>
</evidence>